<reference evidence="2" key="1">
    <citation type="submission" date="2010-07" db="EMBL/GenBank/DDBJ databases">
        <authorList>
            <person name="Muzny D."/>
            <person name="Qin X."/>
            <person name="Deng J."/>
            <person name="Jiang H."/>
            <person name="Liu Y."/>
            <person name="Qu J."/>
            <person name="Song X.-Z."/>
            <person name="Zhang L."/>
            <person name="Thornton R."/>
            <person name="Coyle M."/>
            <person name="Francisco L."/>
            <person name="Jackson L."/>
            <person name="Javaid M."/>
            <person name="Korchina V."/>
            <person name="Kovar C."/>
            <person name="Mata R."/>
            <person name="Mathew T."/>
            <person name="Ngo R."/>
            <person name="Nguyen L."/>
            <person name="Nguyen N."/>
            <person name="Okwuonu G."/>
            <person name="Ongeri F."/>
            <person name="Pham C."/>
            <person name="Simmons D."/>
            <person name="Wilczek-Boney K."/>
            <person name="Hale W."/>
            <person name="Jakkamsetti A."/>
            <person name="Pham P."/>
            <person name="Ruth R."/>
            <person name="San Lucas F."/>
            <person name="Warren J."/>
            <person name="Zhang J."/>
            <person name="Zhao Z."/>
            <person name="Zhou C."/>
            <person name="Zhu D."/>
            <person name="Lee S."/>
            <person name="Bess C."/>
            <person name="Blankenburg K."/>
            <person name="Forbes L."/>
            <person name="Fu Q."/>
            <person name="Gubbala S."/>
            <person name="Hirani K."/>
            <person name="Jayaseelan J.C."/>
            <person name="Lara F."/>
            <person name="Munidasa M."/>
            <person name="Palculict T."/>
            <person name="Patil S."/>
            <person name="Pu L.-L."/>
            <person name="Saada N."/>
            <person name="Tang L."/>
            <person name="Weissenberger G."/>
            <person name="Zhu Y."/>
            <person name="Hemphill L."/>
            <person name="Shang Y."/>
            <person name="Youmans B."/>
            <person name="Ayvaz T."/>
            <person name="Ross M."/>
            <person name="Santibanez J."/>
            <person name="Aqrawi P."/>
            <person name="Gross S."/>
            <person name="Joshi V."/>
            <person name="Fowler G."/>
            <person name="Nazareth L."/>
            <person name="Reid J."/>
            <person name="Worley K."/>
            <person name="Petrosino J."/>
            <person name="Highlander S."/>
            <person name="Gibbs R."/>
        </authorList>
    </citation>
    <scope>NUCLEOTIDE SEQUENCE [LARGE SCALE GENOMIC DNA]</scope>
    <source>
        <strain evidence="2">DSM 16973</strain>
    </source>
</reference>
<organism evidence="2 3">
    <name type="scientific">Hoylesella marshii DSM 16973 = JCM 13450</name>
    <dbReference type="NCBI Taxonomy" id="862515"/>
    <lineage>
        <taxon>Bacteria</taxon>
        <taxon>Pseudomonadati</taxon>
        <taxon>Bacteroidota</taxon>
        <taxon>Bacteroidia</taxon>
        <taxon>Bacteroidales</taxon>
        <taxon>Prevotellaceae</taxon>
        <taxon>Hoylesella</taxon>
    </lineage>
</organism>
<protein>
    <recommendedName>
        <fullName evidence="4">Phosphate-selective porin O and P</fullName>
    </recommendedName>
</protein>
<dbReference type="EMBL" id="AEEI01000025">
    <property type="protein sequence ID" value="EFM02338.1"/>
    <property type="molecule type" value="Genomic_DNA"/>
</dbReference>
<keyword evidence="3" id="KW-1185">Reference proteome</keyword>
<evidence type="ECO:0000313" key="2">
    <source>
        <dbReference type="EMBL" id="EFM02338.1"/>
    </source>
</evidence>
<keyword evidence="1" id="KW-1133">Transmembrane helix</keyword>
<dbReference type="HOGENOM" id="CLU_041653_1_0_10"/>
<feature type="transmembrane region" description="Helical" evidence="1">
    <location>
        <begin position="21"/>
        <end position="39"/>
    </location>
</feature>
<name>E0NRB0_9BACT</name>
<dbReference type="Proteomes" id="UP000004394">
    <property type="component" value="Unassembled WGS sequence"/>
</dbReference>
<keyword evidence="1" id="KW-0812">Transmembrane</keyword>
<dbReference type="AlphaFoldDB" id="E0NRB0"/>
<dbReference type="STRING" id="862515.HMPREF0658_0711"/>
<dbReference type="BioCyc" id="PMAR862515-HMP:GMOO-724-MONOMER"/>
<keyword evidence="1" id="KW-0472">Membrane</keyword>
<comment type="caution">
    <text evidence="2">The sequence shown here is derived from an EMBL/GenBank/DDBJ whole genome shotgun (WGS) entry which is preliminary data.</text>
</comment>
<dbReference type="eggNOG" id="COG1730">
    <property type="taxonomic scope" value="Bacteria"/>
</dbReference>
<dbReference type="Gene3D" id="2.40.160.10">
    <property type="entry name" value="Porin"/>
    <property type="match status" value="1"/>
</dbReference>
<gene>
    <name evidence="2" type="ORF">HMPREF0658_0711</name>
</gene>
<evidence type="ECO:0000256" key="1">
    <source>
        <dbReference type="SAM" id="Phobius"/>
    </source>
</evidence>
<proteinExistence type="predicted"/>
<dbReference type="SUPFAM" id="SSF56935">
    <property type="entry name" value="Porins"/>
    <property type="match status" value="1"/>
</dbReference>
<evidence type="ECO:0008006" key="4">
    <source>
        <dbReference type="Google" id="ProtNLM"/>
    </source>
</evidence>
<evidence type="ECO:0000313" key="3">
    <source>
        <dbReference type="Proteomes" id="UP000004394"/>
    </source>
</evidence>
<dbReference type="InterPro" id="IPR023614">
    <property type="entry name" value="Porin_dom_sf"/>
</dbReference>
<sequence length="454" mass="51629">MDFPYLCQRFEDQQTYKMNRLSTILQIIFFLVALLPAPVKGQVNAADSVMSHASGNRLSLGGYGEVAYSRNFYSDNVYRYSSPKKYKDDPSNGRFDIPHAVIYLGYDFGKGWTLGTEIEFEHTGTGSAVELEADEGGEYETEVEKGGEVELEQFWIQKTFGKWANIRMGHIVVPVGLNNAHHEPLNFFTVYRPEGEHTILPSTWHDTGISFWGRYKDFRYELQMVAGLNALLFSRDGWIHNGSGSPYEFKPANKYGFALRLDNYTLNGLRLGLSGYIGQAMHNTSPNNMEGKNKTFGGTKALVCIGSFDFTYNRYNWLVRGQADYGYISGTPMLNSAKLNMPKTSPYNKTYVGKNAVAIGIEAGYDIFSQIPRLRNDNQKLYIFSRYDYYDSYREERSQPSYGYTKRKCVAVGVNYHPIPQVAIKAHYSQRFLDKAFNNEPSINLGVAYEGFFL</sequence>
<accession>E0NRB0</accession>